<dbReference type="PANTHER" id="PTHR10794">
    <property type="entry name" value="ABHYDROLASE DOMAIN-CONTAINING PROTEIN"/>
    <property type="match status" value="1"/>
</dbReference>
<proteinExistence type="inferred from homology"/>
<keyword evidence="2" id="KW-0472">Membrane</keyword>
<feature type="transmembrane region" description="Helical" evidence="2">
    <location>
        <begin position="87"/>
        <end position="106"/>
    </location>
</feature>
<dbReference type="InterPro" id="IPR029058">
    <property type="entry name" value="AB_hydrolase_fold"/>
</dbReference>
<comment type="similarity">
    <text evidence="1">Belongs to the AB hydrolase superfamily. AB hydrolase 4 family.</text>
</comment>
<dbReference type="OrthoDB" id="5954035at2759"/>
<feature type="transmembrane region" description="Helical" evidence="2">
    <location>
        <begin position="188"/>
        <end position="215"/>
    </location>
</feature>
<organism evidence="3 4">
    <name type="scientific">Naganishia liquefaciens</name>
    <dbReference type="NCBI Taxonomy" id="104408"/>
    <lineage>
        <taxon>Eukaryota</taxon>
        <taxon>Fungi</taxon>
        <taxon>Dikarya</taxon>
        <taxon>Basidiomycota</taxon>
        <taxon>Agaricomycotina</taxon>
        <taxon>Tremellomycetes</taxon>
        <taxon>Filobasidiales</taxon>
        <taxon>Filobasidiaceae</taxon>
        <taxon>Naganishia</taxon>
    </lineage>
</organism>
<dbReference type="GO" id="GO:0051792">
    <property type="term" value="P:medium-chain fatty acid biosynthetic process"/>
    <property type="evidence" value="ECO:0007669"/>
    <property type="project" value="TreeGrafter"/>
</dbReference>
<reference evidence="3" key="1">
    <citation type="submission" date="2020-07" db="EMBL/GenBank/DDBJ databases">
        <title>Draft Genome Sequence of a Deep-Sea Yeast, Naganishia (Cryptococcus) liquefaciens strain N6.</title>
        <authorList>
            <person name="Han Y.W."/>
            <person name="Kajitani R."/>
            <person name="Morimoto H."/>
            <person name="Parhat M."/>
            <person name="Tsubouchi H."/>
            <person name="Bakenova O."/>
            <person name="Ogata M."/>
            <person name="Argunhan B."/>
            <person name="Aoki R."/>
            <person name="Kajiwara S."/>
            <person name="Itoh T."/>
            <person name="Iwasaki H."/>
        </authorList>
    </citation>
    <scope>NUCLEOTIDE SEQUENCE</scope>
    <source>
        <strain evidence="3">N6</strain>
    </source>
</reference>
<keyword evidence="2" id="KW-0812">Transmembrane</keyword>
<dbReference type="GO" id="GO:0047372">
    <property type="term" value="F:monoacylglycerol lipase activity"/>
    <property type="evidence" value="ECO:0007669"/>
    <property type="project" value="TreeGrafter"/>
</dbReference>
<dbReference type="Gene3D" id="3.40.50.1820">
    <property type="entry name" value="alpha/beta hydrolase"/>
    <property type="match status" value="1"/>
</dbReference>
<evidence type="ECO:0000256" key="2">
    <source>
        <dbReference type="SAM" id="Phobius"/>
    </source>
</evidence>
<evidence type="ECO:0000256" key="1">
    <source>
        <dbReference type="ARBA" id="ARBA00010884"/>
    </source>
</evidence>
<keyword evidence="4" id="KW-1185">Reference proteome</keyword>
<evidence type="ECO:0000313" key="4">
    <source>
        <dbReference type="Proteomes" id="UP000620104"/>
    </source>
</evidence>
<evidence type="ECO:0000313" key="3">
    <source>
        <dbReference type="EMBL" id="GHJ87645.1"/>
    </source>
</evidence>
<accession>A0A8H3TVS9</accession>
<sequence>MGVSLSTAKLITVSTFLYDFVIQQWAIAISKPDMKVVNDRNPGSFSPMPYFIGGYFFPQQVVQAFWLREFFRPASQVSNSMLDFAPFYALGNFCIGTWPFFTRAFVTRLFTVIHEHSTADWFVIVNTLQSLYWVYFRRVMNPTTYQDKLTNLVAISFAGVGVLDFLHNTSIGYFPRQPPSLAVKAATVIGFPLLAWFSPVAMGLCLVYDCLGVAIGQYQLANKTIGSYGGGGGAGWAQLVGLTGAITAAVVGMRYKIDKSLLDIPTPARYTPNITAVSQFLSAMPVLSLLSAYLTYIFSFALRALLASIGLGMPKARQIVLVTPRRPSLVPLRKIERSSSPSTANGTETTVNRFVAESCPSLKPEPGFKPAWWLNSGHLQTAYSVVGNFNNVDKLEYERKLIRLPDGGTVAIDIAPPHHGSLEESGPTVIVAHGLTGGSHESYVRNILEWVVRPKAQGGLGGRGVVANYRGCAGAPLTSPQYYSAGYTGDYHTVVEYIHSRYSQSPLFGVGFSLGGSVLARYMGEQGEGCLLTAGCVMGCPWNIPAMSKTLETGFLSSRVYSKAMAENLIRVFRRNLPASPDTPSEIWDSPSAPIKDIRSLLTAVSSRGRHLRLRDVDEVFTAQLGGLRQEQGGVFPFAGADAYYQWASSEKFIHNVKRPLLAINAFDDPIIDGLSLPIDAVQASSHVVMAVTPSGGHLGWFDGPFAVRPGSDPKRTGYPQQRWIVKPVSEFLQAALDALEPEAVTGHEETSKRSVQKGEDGWEWVLASENDTYGRVGWKEVDDAELVKGAESSGVLQGL</sequence>
<feature type="transmembrane region" description="Helical" evidence="2">
    <location>
        <begin position="148"/>
        <end position="167"/>
    </location>
</feature>
<dbReference type="GO" id="GO:0008126">
    <property type="term" value="F:acetylesterase activity"/>
    <property type="evidence" value="ECO:0007669"/>
    <property type="project" value="TreeGrafter"/>
</dbReference>
<feature type="transmembrane region" description="Helical" evidence="2">
    <location>
        <begin position="48"/>
        <end position="67"/>
    </location>
</feature>
<dbReference type="GO" id="GO:0051793">
    <property type="term" value="P:medium-chain fatty acid catabolic process"/>
    <property type="evidence" value="ECO:0007669"/>
    <property type="project" value="TreeGrafter"/>
</dbReference>
<dbReference type="PANTHER" id="PTHR10794:SF63">
    <property type="entry name" value="ALPHA_BETA HYDROLASE 1, ISOFORM A"/>
    <property type="match status" value="1"/>
</dbReference>
<gene>
    <name evidence="3" type="ORF">NliqN6_4047</name>
</gene>
<feature type="transmembrane region" description="Helical" evidence="2">
    <location>
        <begin position="118"/>
        <end position="136"/>
    </location>
</feature>
<dbReference type="EMBL" id="BLZA01000023">
    <property type="protein sequence ID" value="GHJ87645.1"/>
    <property type="molecule type" value="Genomic_DNA"/>
</dbReference>
<comment type="caution">
    <text evidence="3">The sequence shown here is derived from an EMBL/GenBank/DDBJ whole genome shotgun (WGS) entry which is preliminary data.</text>
</comment>
<name>A0A8H3TVS9_9TREE</name>
<evidence type="ECO:0008006" key="5">
    <source>
        <dbReference type="Google" id="ProtNLM"/>
    </source>
</evidence>
<dbReference type="Proteomes" id="UP000620104">
    <property type="component" value="Unassembled WGS sequence"/>
</dbReference>
<dbReference type="SUPFAM" id="SSF53474">
    <property type="entry name" value="alpha/beta-Hydrolases"/>
    <property type="match status" value="1"/>
</dbReference>
<protein>
    <recommendedName>
        <fullName evidence="5">AB hydrolase-1 domain-containing protein</fullName>
    </recommendedName>
</protein>
<feature type="transmembrane region" description="Helical" evidence="2">
    <location>
        <begin position="276"/>
        <end position="298"/>
    </location>
</feature>
<dbReference type="InterPro" id="IPR050960">
    <property type="entry name" value="AB_hydrolase_4_sf"/>
</dbReference>
<dbReference type="AlphaFoldDB" id="A0A8H3TVS9"/>
<keyword evidence="2" id="KW-1133">Transmembrane helix</keyword>